<comment type="caution">
    <text evidence="2">The sequence shown here is derived from an EMBL/GenBank/DDBJ whole genome shotgun (WGS) entry which is preliminary data.</text>
</comment>
<dbReference type="Pfam" id="PF00535">
    <property type="entry name" value="Glycos_transf_2"/>
    <property type="match status" value="1"/>
</dbReference>
<feature type="domain" description="Glycosyltransferase 2-like" evidence="1">
    <location>
        <begin position="6"/>
        <end position="168"/>
    </location>
</feature>
<keyword evidence="3" id="KW-1185">Reference proteome</keyword>
<evidence type="ECO:0000259" key="1">
    <source>
        <dbReference type="Pfam" id="PF00535"/>
    </source>
</evidence>
<name>A0A0J1HH48_9GAMM</name>
<reference evidence="2 3" key="1">
    <citation type="submission" date="2015-05" db="EMBL/GenBank/DDBJ databases">
        <title>Photobacterium galathea sp. nov.</title>
        <authorList>
            <person name="Machado H."/>
            <person name="Gram L."/>
        </authorList>
    </citation>
    <scope>NUCLEOTIDE SEQUENCE [LARGE SCALE GENOMIC DNA]</scope>
    <source>
        <strain evidence="2 3">DSM 22954</strain>
    </source>
</reference>
<dbReference type="InterPro" id="IPR029044">
    <property type="entry name" value="Nucleotide-diphossugar_trans"/>
</dbReference>
<dbReference type="SUPFAM" id="SSF53448">
    <property type="entry name" value="Nucleotide-diphospho-sugar transferases"/>
    <property type="match status" value="1"/>
</dbReference>
<dbReference type="RefSeq" id="WP_047883783.1">
    <property type="nucleotide sequence ID" value="NZ_CP071325.1"/>
</dbReference>
<evidence type="ECO:0000313" key="2">
    <source>
        <dbReference type="EMBL" id="KLV10946.1"/>
    </source>
</evidence>
<evidence type="ECO:0000313" key="3">
    <source>
        <dbReference type="Proteomes" id="UP000035909"/>
    </source>
</evidence>
<dbReference type="Proteomes" id="UP000035909">
    <property type="component" value="Unassembled WGS sequence"/>
</dbReference>
<dbReference type="PATRIC" id="fig|320778.3.peg.708"/>
<proteinExistence type="predicted"/>
<dbReference type="GO" id="GO:0016758">
    <property type="term" value="F:hexosyltransferase activity"/>
    <property type="evidence" value="ECO:0007669"/>
    <property type="project" value="UniProtKB-ARBA"/>
</dbReference>
<sequence>MNKLLSIIIPHFNCEVGLAKLLDSILCSLSEHQLEMIEIIVVDDNSLDENTFKSWKDNYPSVVFLSNNSGVRGAGAARNIGLKHVTGDYLLFADADDFLADDWFSIISEHLINNSYDVIYFSPACISLSGRKPTRHLRYVKLVHNFIENNDASIRYRFHVPWSKLISTKLVKDNGILFDEVIASNDVSFSLQVGSAANSIDCKANQIYVVTEGEGSLTTSKSIDKLLSRVHVLLKYNASLSSMGESQYCISPLPLIYEIIKINPTTGLSLFYNLVKSGNRVLHLNYFKRYVLSKVF</sequence>
<dbReference type="STRING" id="320778.ABT57_03295"/>
<dbReference type="PANTHER" id="PTHR22916:SF3">
    <property type="entry name" value="UDP-GLCNAC:BETAGAL BETA-1,3-N-ACETYLGLUCOSAMINYLTRANSFERASE-LIKE PROTEIN 1"/>
    <property type="match status" value="1"/>
</dbReference>
<dbReference type="Gene3D" id="3.90.550.10">
    <property type="entry name" value="Spore Coat Polysaccharide Biosynthesis Protein SpsA, Chain A"/>
    <property type="match status" value="1"/>
</dbReference>
<dbReference type="InterPro" id="IPR001173">
    <property type="entry name" value="Glyco_trans_2-like"/>
</dbReference>
<gene>
    <name evidence="2" type="ORF">ABT57_03295</name>
</gene>
<dbReference type="AlphaFoldDB" id="A0A0J1HH48"/>
<accession>A0A0J1HH48</accession>
<protein>
    <recommendedName>
        <fullName evidence="1">Glycosyltransferase 2-like domain-containing protein</fullName>
    </recommendedName>
</protein>
<dbReference type="PANTHER" id="PTHR22916">
    <property type="entry name" value="GLYCOSYLTRANSFERASE"/>
    <property type="match status" value="1"/>
</dbReference>
<dbReference type="CDD" id="cd00761">
    <property type="entry name" value="Glyco_tranf_GTA_type"/>
    <property type="match status" value="1"/>
</dbReference>
<dbReference type="EMBL" id="LDOU01000004">
    <property type="protein sequence ID" value="KLV10946.1"/>
    <property type="molecule type" value="Genomic_DNA"/>
</dbReference>
<organism evidence="2 3">
    <name type="scientific">Photobacterium ganghwense</name>
    <dbReference type="NCBI Taxonomy" id="320778"/>
    <lineage>
        <taxon>Bacteria</taxon>
        <taxon>Pseudomonadati</taxon>
        <taxon>Pseudomonadota</taxon>
        <taxon>Gammaproteobacteria</taxon>
        <taxon>Vibrionales</taxon>
        <taxon>Vibrionaceae</taxon>
        <taxon>Photobacterium</taxon>
    </lineage>
</organism>